<evidence type="ECO:0000313" key="2">
    <source>
        <dbReference type="EMBL" id="KXB30315.1"/>
    </source>
</evidence>
<protein>
    <submittedName>
        <fullName evidence="2">Uncharacterized protein</fullName>
    </submittedName>
</protein>
<feature type="signal peptide" evidence="1">
    <location>
        <begin position="1"/>
        <end position="20"/>
    </location>
</feature>
<dbReference type="STRING" id="281362.AT959_13270"/>
<dbReference type="EMBL" id="LODL01000021">
    <property type="protein sequence ID" value="KXB30315.1"/>
    <property type="molecule type" value="Genomic_DNA"/>
</dbReference>
<evidence type="ECO:0000313" key="3">
    <source>
        <dbReference type="Proteomes" id="UP000070186"/>
    </source>
</evidence>
<accession>A0A133XH95</accession>
<sequence>MSNRITAILVAGALLALAFALNPSPEKHRARITEAIGERSQLQRVLGIGHLTSFASTYHSLGVVSYTTVNEKVTSVGVMGMVFVAD</sequence>
<gene>
    <name evidence="2" type="ORF">AT959_13270</name>
</gene>
<reference evidence="2 3" key="1">
    <citation type="submission" date="2015-12" db="EMBL/GenBank/DDBJ databases">
        <title>Nitrous oxide reduction kinetics distinguish bacteria harboring typical versus atypical NosZ.</title>
        <authorList>
            <person name="Yoon S."/>
            <person name="Nissen S."/>
            <person name="Park D."/>
            <person name="Sanford R.A."/>
            <person name="Loeffler F.E."/>
        </authorList>
    </citation>
    <scope>NUCLEOTIDE SEQUENCE [LARGE SCALE GENOMIC DNA]</scope>
    <source>
        <strain evidence="2 3">ATCC BAA-841</strain>
    </source>
</reference>
<dbReference type="AlphaFoldDB" id="A0A133XH95"/>
<comment type="caution">
    <text evidence="2">The sequence shown here is derived from an EMBL/GenBank/DDBJ whole genome shotgun (WGS) entry which is preliminary data.</text>
</comment>
<dbReference type="Proteomes" id="UP000070186">
    <property type="component" value="Unassembled WGS sequence"/>
</dbReference>
<organism evidence="2 3">
    <name type="scientific">Dechloromonas denitrificans</name>
    <dbReference type="NCBI Taxonomy" id="281362"/>
    <lineage>
        <taxon>Bacteria</taxon>
        <taxon>Pseudomonadati</taxon>
        <taxon>Pseudomonadota</taxon>
        <taxon>Betaproteobacteria</taxon>
        <taxon>Rhodocyclales</taxon>
        <taxon>Azonexaceae</taxon>
        <taxon>Dechloromonas</taxon>
    </lineage>
</organism>
<feature type="chain" id="PRO_5007459408" evidence="1">
    <location>
        <begin position="21"/>
        <end position="86"/>
    </location>
</feature>
<name>A0A133XH95_9RHOO</name>
<evidence type="ECO:0000256" key="1">
    <source>
        <dbReference type="SAM" id="SignalP"/>
    </source>
</evidence>
<keyword evidence="1" id="KW-0732">Signal</keyword>
<proteinExistence type="predicted"/>
<keyword evidence="3" id="KW-1185">Reference proteome</keyword>